<organism evidence="1">
    <name type="scientific">Zea mays</name>
    <name type="common">Maize</name>
    <dbReference type="NCBI Taxonomy" id="4577"/>
    <lineage>
        <taxon>Eukaryota</taxon>
        <taxon>Viridiplantae</taxon>
        <taxon>Streptophyta</taxon>
        <taxon>Embryophyta</taxon>
        <taxon>Tracheophyta</taxon>
        <taxon>Spermatophyta</taxon>
        <taxon>Magnoliopsida</taxon>
        <taxon>Liliopsida</taxon>
        <taxon>Poales</taxon>
        <taxon>Poaceae</taxon>
        <taxon>PACMAD clade</taxon>
        <taxon>Panicoideae</taxon>
        <taxon>Andropogonodae</taxon>
        <taxon>Andropogoneae</taxon>
        <taxon>Tripsacinae</taxon>
        <taxon>Zea</taxon>
    </lineage>
</organism>
<reference evidence="1" key="1">
    <citation type="journal article" date="2009" name="PLoS Genet.">
        <title>Sequencing, mapping, and analysis of 27,455 maize full-length cDNAs.</title>
        <authorList>
            <person name="Soderlund C."/>
            <person name="Descour A."/>
            <person name="Kudrna D."/>
            <person name="Bomhoff M."/>
            <person name="Boyd L."/>
            <person name="Currie J."/>
            <person name="Angelova A."/>
            <person name="Collura K."/>
            <person name="Wissotski M."/>
            <person name="Ashley E."/>
            <person name="Morrow D."/>
            <person name="Fernandes J."/>
            <person name="Walbot V."/>
            <person name="Yu Y."/>
        </authorList>
    </citation>
    <scope>NUCLEOTIDE SEQUENCE</scope>
    <source>
        <strain evidence="1">B73</strain>
    </source>
</reference>
<reference evidence="1" key="2">
    <citation type="submission" date="2012-06" db="EMBL/GenBank/DDBJ databases">
        <authorList>
            <person name="Yu Y."/>
            <person name="Currie J."/>
            <person name="Lomeli R."/>
            <person name="Angelova A."/>
            <person name="Collura K."/>
            <person name="Wissotski M."/>
            <person name="Campos D."/>
            <person name="Kudrna D."/>
            <person name="Golser W."/>
            <person name="Ashely E."/>
            <person name="Descour A."/>
            <person name="Fernandes J."/>
            <person name="Soderlund C."/>
            <person name="Walbot V."/>
        </authorList>
    </citation>
    <scope>NUCLEOTIDE SEQUENCE</scope>
    <source>
        <strain evidence="1">B73</strain>
    </source>
</reference>
<accession>C0PF16</accession>
<dbReference type="EMBL" id="BT066885">
    <property type="protein sequence ID" value="ACN33782.1"/>
    <property type="molecule type" value="mRNA"/>
</dbReference>
<dbReference type="AlphaFoldDB" id="C0PF16"/>
<proteinExistence type="evidence at transcript level"/>
<evidence type="ECO:0000313" key="1">
    <source>
        <dbReference type="EMBL" id="ACN33782.1"/>
    </source>
</evidence>
<protein>
    <submittedName>
        <fullName evidence="1">Uncharacterized protein</fullName>
    </submittedName>
</protein>
<sequence>MSGPCAHDSSCSFWGLVQSRQPRHSYTGKCVRSQHAAHQKHRPYRFPLDRVQGAEFLDEGSICNCECMLCHNLHRGRHMADQHSLWLLESEALGRHAVFLLVALAHAALQ</sequence>
<name>C0PF16_MAIZE</name>